<keyword evidence="2" id="KW-0472">Membrane</keyword>
<evidence type="ECO:0000313" key="4">
    <source>
        <dbReference type="Proteomes" id="UP000198409"/>
    </source>
</evidence>
<dbReference type="Gene3D" id="3.30.70.1430">
    <property type="entry name" value="Multidrug efflux transporter AcrB pore domain"/>
    <property type="match status" value="1"/>
</dbReference>
<dbReference type="PANTHER" id="PTHR32063">
    <property type="match status" value="1"/>
</dbReference>
<dbReference type="PRINTS" id="PR00702">
    <property type="entry name" value="ACRIFLAVINRP"/>
</dbReference>
<keyword evidence="2" id="KW-1133">Transmembrane helix</keyword>
<reference evidence="4" key="1">
    <citation type="submission" date="2017-06" db="EMBL/GenBank/DDBJ databases">
        <authorList>
            <person name="Varghese N."/>
            <person name="Submissions S."/>
        </authorList>
    </citation>
    <scope>NUCLEOTIDE SEQUENCE [LARGE SCALE GENOMIC DNA]</scope>
    <source>
        <strain evidence="4">DSM 26170</strain>
    </source>
</reference>
<protein>
    <submittedName>
        <fullName evidence="3">AcrB/AcrD/AcrF family protein</fullName>
    </submittedName>
</protein>
<feature type="region of interest" description="Disordered" evidence="1">
    <location>
        <begin position="120"/>
        <end position="143"/>
    </location>
</feature>
<evidence type="ECO:0000256" key="1">
    <source>
        <dbReference type="SAM" id="MobiDB-lite"/>
    </source>
</evidence>
<feature type="transmembrane region" description="Helical" evidence="2">
    <location>
        <begin position="12"/>
        <end position="29"/>
    </location>
</feature>
<dbReference type="Gene3D" id="1.20.1640.10">
    <property type="entry name" value="Multidrug efflux transporter AcrB transmembrane domain"/>
    <property type="match status" value="1"/>
</dbReference>
<organism evidence="3 4">
    <name type="scientific">Paracoccus sediminis</name>
    <dbReference type="NCBI Taxonomy" id="1214787"/>
    <lineage>
        <taxon>Bacteria</taxon>
        <taxon>Pseudomonadati</taxon>
        <taxon>Pseudomonadota</taxon>
        <taxon>Alphaproteobacteria</taxon>
        <taxon>Rhodobacterales</taxon>
        <taxon>Paracoccaceae</taxon>
        <taxon>Paracoccus</taxon>
    </lineage>
</organism>
<proteinExistence type="predicted"/>
<dbReference type="AlphaFoldDB" id="A0A238Y8Q5"/>
<dbReference type="Gene3D" id="3.30.70.1320">
    <property type="entry name" value="Multidrug efflux transporter AcrB pore domain like"/>
    <property type="match status" value="1"/>
</dbReference>
<dbReference type="RefSeq" id="WP_141133737.1">
    <property type="nucleotide sequence ID" value="NZ_FZNM01000015.1"/>
</dbReference>
<dbReference type="SUPFAM" id="SSF82693">
    <property type="entry name" value="Multidrug efflux transporter AcrB pore domain, PN1, PN2, PC1 and PC2 subdomains"/>
    <property type="match status" value="2"/>
</dbReference>
<feature type="non-terminal residue" evidence="3">
    <location>
        <position position="181"/>
    </location>
</feature>
<evidence type="ECO:0000256" key="2">
    <source>
        <dbReference type="SAM" id="Phobius"/>
    </source>
</evidence>
<dbReference type="InterPro" id="IPR001036">
    <property type="entry name" value="Acrflvin-R"/>
</dbReference>
<dbReference type="Pfam" id="PF00873">
    <property type="entry name" value="ACR_tran"/>
    <property type="match status" value="1"/>
</dbReference>
<accession>A0A238Y8Q5</accession>
<dbReference type="Proteomes" id="UP000198409">
    <property type="component" value="Unassembled WGS sequence"/>
</dbReference>
<keyword evidence="2" id="KW-0812">Transmembrane</keyword>
<sequence length="181" mass="19434">MSLPDLSLRRPVMATVLNLLIVLIGAVAMSRLPVRELPQVEAAEVTVRVEYTGAAPDVVDSQVASVIEGALAGVTGVTAMETESERGRMRTVLTFDSGRDIDAAANDVRNAVERVVGRLPEEAERPRVDKNDSEGDPVLRLSLSSPDMTPLELSDYATRFLADRFARLPGVANTATFGARS</sequence>
<dbReference type="PANTHER" id="PTHR32063:SF14">
    <property type="entry name" value="BLL4319 PROTEIN"/>
    <property type="match status" value="1"/>
</dbReference>
<dbReference type="GO" id="GO:0042910">
    <property type="term" value="F:xenobiotic transmembrane transporter activity"/>
    <property type="evidence" value="ECO:0007669"/>
    <property type="project" value="TreeGrafter"/>
</dbReference>
<dbReference type="GO" id="GO:0005886">
    <property type="term" value="C:plasma membrane"/>
    <property type="evidence" value="ECO:0007669"/>
    <property type="project" value="TreeGrafter"/>
</dbReference>
<gene>
    <name evidence="3" type="ORF">SAMN06265378_11561</name>
</gene>
<name>A0A238Y8Q5_9RHOB</name>
<evidence type="ECO:0000313" key="3">
    <source>
        <dbReference type="EMBL" id="SNR67131.1"/>
    </source>
</evidence>
<feature type="compositionally biased region" description="Basic and acidic residues" evidence="1">
    <location>
        <begin position="120"/>
        <end position="133"/>
    </location>
</feature>
<dbReference type="EMBL" id="FZNM01000015">
    <property type="protein sequence ID" value="SNR67131.1"/>
    <property type="molecule type" value="Genomic_DNA"/>
</dbReference>